<keyword evidence="2" id="KW-1185">Reference proteome</keyword>
<gene>
    <name evidence="1" type="ORF">D9619_004590</name>
</gene>
<evidence type="ECO:0000313" key="2">
    <source>
        <dbReference type="Proteomes" id="UP000567179"/>
    </source>
</evidence>
<organism evidence="1 2">
    <name type="scientific">Psilocybe cf. subviscida</name>
    <dbReference type="NCBI Taxonomy" id="2480587"/>
    <lineage>
        <taxon>Eukaryota</taxon>
        <taxon>Fungi</taxon>
        <taxon>Dikarya</taxon>
        <taxon>Basidiomycota</taxon>
        <taxon>Agaricomycotina</taxon>
        <taxon>Agaricomycetes</taxon>
        <taxon>Agaricomycetidae</taxon>
        <taxon>Agaricales</taxon>
        <taxon>Agaricineae</taxon>
        <taxon>Strophariaceae</taxon>
        <taxon>Psilocybe</taxon>
    </lineage>
</organism>
<comment type="caution">
    <text evidence="1">The sequence shown here is derived from an EMBL/GenBank/DDBJ whole genome shotgun (WGS) entry which is preliminary data.</text>
</comment>
<proteinExistence type="predicted"/>
<evidence type="ECO:0000313" key="1">
    <source>
        <dbReference type="EMBL" id="KAF5327866.1"/>
    </source>
</evidence>
<dbReference type="EMBL" id="JAACJJ010000014">
    <property type="protein sequence ID" value="KAF5327866.1"/>
    <property type="molecule type" value="Genomic_DNA"/>
</dbReference>
<accession>A0A8H5F8Q7</accession>
<reference evidence="1 2" key="1">
    <citation type="journal article" date="2020" name="ISME J.">
        <title>Uncovering the hidden diversity of litter-decomposition mechanisms in mushroom-forming fungi.</title>
        <authorList>
            <person name="Floudas D."/>
            <person name="Bentzer J."/>
            <person name="Ahren D."/>
            <person name="Johansson T."/>
            <person name="Persson P."/>
            <person name="Tunlid A."/>
        </authorList>
    </citation>
    <scope>NUCLEOTIDE SEQUENCE [LARGE SCALE GENOMIC DNA]</scope>
    <source>
        <strain evidence="1 2">CBS 101986</strain>
    </source>
</reference>
<sequence length="143" mass="16071">MSTSLVPTTDHHLLVLALRVYQQPYTNIAAPFLQSVSSEGIADEKPECNHYLSGAMPAPSLPASPEQVQKAHHPRDGPFLGHSSCRRLHRVHSLWNIRAKFIQSPRILYCALRDQQTLYDQRPVIVVEWIVVQGPLGNINQGF</sequence>
<name>A0A8H5F8Q7_9AGAR</name>
<dbReference type="AlphaFoldDB" id="A0A8H5F8Q7"/>
<dbReference type="Proteomes" id="UP000567179">
    <property type="component" value="Unassembled WGS sequence"/>
</dbReference>
<protein>
    <submittedName>
        <fullName evidence="1">Uncharacterized protein</fullName>
    </submittedName>
</protein>